<reference evidence="2 3" key="1">
    <citation type="submission" date="2021-03" db="EMBL/GenBank/DDBJ databases">
        <title>Oceanisphaera sp. nov., isolated from the intestine.</title>
        <authorList>
            <person name="Zhao L.-H."/>
            <person name="Shi L.-F."/>
        </authorList>
    </citation>
    <scope>NUCLEOTIDE SEQUENCE [LARGE SCALE GENOMIC DNA]</scope>
    <source>
        <strain evidence="2 3">DM8</strain>
    </source>
</reference>
<dbReference type="InterPro" id="IPR003331">
    <property type="entry name" value="UDP_GlcNAc_Epimerase_2_dom"/>
</dbReference>
<dbReference type="Proteomes" id="UP000664882">
    <property type="component" value="Unassembled WGS sequence"/>
</dbReference>
<dbReference type="InterPro" id="IPR020004">
    <property type="entry name" value="UDP-GlcNAc_Epase"/>
</dbReference>
<dbReference type="CDD" id="cd03786">
    <property type="entry name" value="GTB_UDP-GlcNAc_2-Epimerase"/>
    <property type="match status" value="1"/>
</dbReference>
<keyword evidence="2" id="KW-0378">Hydrolase</keyword>
<keyword evidence="3" id="KW-1185">Reference proteome</keyword>
<name>A0ABS3NGR4_9GAMM</name>
<organism evidence="2 3">
    <name type="scientific">Oceanisphaera pacifica</name>
    <dbReference type="NCBI Taxonomy" id="2818389"/>
    <lineage>
        <taxon>Bacteria</taxon>
        <taxon>Pseudomonadati</taxon>
        <taxon>Pseudomonadota</taxon>
        <taxon>Gammaproteobacteria</taxon>
        <taxon>Aeromonadales</taxon>
        <taxon>Aeromonadaceae</taxon>
        <taxon>Oceanisphaera</taxon>
    </lineage>
</organism>
<dbReference type="EMBL" id="JAGDFX010000009">
    <property type="protein sequence ID" value="MBO1519715.1"/>
    <property type="molecule type" value="Genomic_DNA"/>
</dbReference>
<protein>
    <submittedName>
        <fullName evidence="2">UDP-N-acetylglucosamine 2-epimerase (Hydrolyzing)</fullName>
        <ecNumber evidence="2">3.2.1.183</ecNumber>
    </submittedName>
</protein>
<accession>A0ABS3NGR4</accession>
<dbReference type="PANTHER" id="PTHR43174:SF3">
    <property type="entry name" value="UDP-N-ACETYLGLUCOSAMINE 2-EPIMERASE"/>
    <property type="match status" value="1"/>
</dbReference>
<dbReference type="GO" id="GO:0016798">
    <property type="term" value="F:hydrolase activity, acting on glycosyl bonds"/>
    <property type="evidence" value="ECO:0007669"/>
    <property type="project" value="UniProtKB-KW"/>
</dbReference>
<dbReference type="Gene3D" id="3.40.50.2000">
    <property type="entry name" value="Glycogen Phosphorylase B"/>
    <property type="match status" value="2"/>
</dbReference>
<evidence type="ECO:0000313" key="3">
    <source>
        <dbReference type="Proteomes" id="UP000664882"/>
    </source>
</evidence>
<comment type="caution">
    <text evidence="2">The sequence shown here is derived from an EMBL/GenBank/DDBJ whole genome shotgun (WGS) entry which is preliminary data.</text>
</comment>
<dbReference type="NCBIfam" id="TIGR03568">
    <property type="entry name" value="NeuC_NnaA"/>
    <property type="match status" value="1"/>
</dbReference>
<dbReference type="RefSeq" id="WP_208005596.1">
    <property type="nucleotide sequence ID" value="NZ_JAGDFX010000009.1"/>
</dbReference>
<sequence length="387" mass="42920">MRKIAVFTGTRAEYGLLYWIIKALNESKQAQLQLLVGGMHLSPEFGYTISQIEKDDFPIAERMEFLLSSDSPVAISKSMGLALIGAAEALQRHQPDLVVILGDRFESMAVAQAAMVAQIPIAHLHGGEKTEGLIDEAVRHSITKMAHLHFTATEEYRQRVIQLGEQPHRVFNFGAPGIDSIVRLPLLARAELSNAINFKLDRPYFLVTYHPVTLASDGAAGSLKNLLAVLDAYPNHQVIISYPNADTNGRQLIEILEAYRDKHPQRVHLVQSLGQLRYLSVMKHCEAVLGNSSSGLIEAPTFGIPTLNIGNRQKGRLSGKTIVHCEESRNAIKTAMELIMDPYFKKCCRQAENPYGKGNSSEKIVERILVHPLKGIVSKSFFDMVQS</sequence>
<evidence type="ECO:0000259" key="1">
    <source>
        <dbReference type="Pfam" id="PF02350"/>
    </source>
</evidence>
<evidence type="ECO:0000313" key="2">
    <source>
        <dbReference type="EMBL" id="MBO1519715.1"/>
    </source>
</evidence>
<feature type="domain" description="UDP-N-acetylglucosamine 2-epimerase" evidence="1">
    <location>
        <begin position="22"/>
        <end position="368"/>
    </location>
</feature>
<proteinExistence type="predicted"/>
<dbReference type="EC" id="3.2.1.183" evidence="2"/>
<dbReference type="Pfam" id="PF02350">
    <property type="entry name" value="Epimerase_2"/>
    <property type="match status" value="1"/>
</dbReference>
<keyword evidence="2" id="KW-0326">Glycosidase</keyword>
<gene>
    <name evidence="2" type="primary">neuC</name>
    <name evidence="2" type="ORF">J3U76_08750</name>
</gene>
<dbReference type="InterPro" id="IPR029767">
    <property type="entry name" value="WecB-like"/>
</dbReference>
<dbReference type="SUPFAM" id="SSF53756">
    <property type="entry name" value="UDP-Glycosyltransferase/glycogen phosphorylase"/>
    <property type="match status" value="1"/>
</dbReference>
<dbReference type="PANTHER" id="PTHR43174">
    <property type="entry name" value="UDP-N-ACETYLGLUCOSAMINE 2-EPIMERASE"/>
    <property type="match status" value="1"/>
</dbReference>